<feature type="transmembrane region" description="Helical" evidence="7">
    <location>
        <begin position="63"/>
        <end position="89"/>
    </location>
</feature>
<feature type="transmembrane region" description="Helical" evidence="7">
    <location>
        <begin position="204"/>
        <end position="226"/>
    </location>
</feature>
<evidence type="ECO:0000256" key="4">
    <source>
        <dbReference type="ARBA" id="ARBA00022692"/>
    </source>
</evidence>
<accession>A0AAV3T5X4</accession>
<comment type="caution">
    <text evidence="8">The sequence shown here is derived from an EMBL/GenBank/DDBJ whole genome shotgun (WGS) entry which is preliminary data.</text>
</comment>
<name>A0AAV3T5X4_9EURY</name>
<feature type="transmembrane region" description="Helical" evidence="7">
    <location>
        <begin position="352"/>
        <end position="373"/>
    </location>
</feature>
<dbReference type="AlphaFoldDB" id="A0AAV3T5X4"/>
<dbReference type="PANTHER" id="PTHR43044">
    <property type="match status" value="1"/>
</dbReference>
<comment type="subcellular location">
    <subcellularLocation>
        <location evidence="1">Cell membrane</location>
        <topology evidence="1">Multi-pass membrane protein</topology>
    </subcellularLocation>
</comment>
<evidence type="ECO:0000256" key="1">
    <source>
        <dbReference type="ARBA" id="ARBA00004651"/>
    </source>
</evidence>
<dbReference type="Proteomes" id="UP001500420">
    <property type="component" value="Unassembled WGS sequence"/>
</dbReference>
<protein>
    <submittedName>
        <fullName evidence="8">Polysulfide reductase NrfD</fullName>
    </submittedName>
</protein>
<evidence type="ECO:0000313" key="9">
    <source>
        <dbReference type="Proteomes" id="UP001500420"/>
    </source>
</evidence>
<evidence type="ECO:0000256" key="7">
    <source>
        <dbReference type="SAM" id="Phobius"/>
    </source>
</evidence>
<feature type="transmembrane region" description="Helical" evidence="7">
    <location>
        <begin position="21"/>
        <end position="43"/>
    </location>
</feature>
<feature type="transmembrane region" description="Helical" evidence="7">
    <location>
        <begin position="286"/>
        <end position="313"/>
    </location>
</feature>
<sequence length="441" mass="48261">MSTDAGREALVRPFQRTTKRYYGLLALVLLAIGVFAAGYTQQLRHGLIVTGLGDWGSGGGVPWGLYIGAFIWWVGIAHGGIILSAAVRLIGLDTYQPVARIAELLTIAALSVAGLYIIVHVGRPDRIVTSIIPAWPTRVHWSPLVWDVTVITLYFVLTATYLSLTIRYDVHRLRDRMPDVFDPLYDLMLIGYTEKEDEIVERMVWWVALAIIILAPLLLHGGVIPWLFALLPSMAGWAGGVQGPSFLMIALTSAISGVIIAAAIFRRVYGWQELIGDEVFRGLAKWLGFFGLLFLWLQLQQVITGIFAAPVSLTHATEAKLAKPLYQALIAMVVAAEAYIFASALKPKLFTIPRLVGASLLVLAATLTEKVLFVVEGLQHAHFSLYDGVAGTYVPSLIELSSLLGTTAIVVLYFMIFAKTIPVVELHAVEDDHDADEEVSA</sequence>
<evidence type="ECO:0000256" key="6">
    <source>
        <dbReference type="ARBA" id="ARBA00023136"/>
    </source>
</evidence>
<dbReference type="PANTHER" id="PTHR43044:SF2">
    <property type="entry name" value="POLYSULPHIDE REDUCTASE NRFD"/>
    <property type="match status" value="1"/>
</dbReference>
<comment type="similarity">
    <text evidence="2">Belongs to the NrfD family.</text>
</comment>
<keyword evidence="9" id="KW-1185">Reference proteome</keyword>
<gene>
    <name evidence="8" type="primary">nrfD</name>
    <name evidence="8" type="ORF">GCM10009020_03900</name>
</gene>
<evidence type="ECO:0000256" key="5">
    <source>
        <dbReference type="ARBA" id="ARBA00022989"/>
    </source>
</evidence>
<proteinExistence type="inferred from homology"/>
<feature type="transmembrane region" description="Helical" evidence="7">
    <location>
        <begin position="325"/>
        <end position="345"/>
    </location>
</feature>
<keyword evidence="6 7" id="KW-0472">Membrane</keyword>
<dbReference type="InterPro" id="IPR005614">
    <property type="entry name" value="NrfD-like"/>
</dbReference>
<organism evidence="8 9">
    <name type="scientific">Natronoarchaeum mannanilyticum</name>
    <dbReference type="NCBI Taxonomy" id="926360"/>
    <lineage>
        <taxon>Archaea</taxon>
        <taxon>Methanobacteriati</taxon>
        <taxon>Methanobacteriota</taxon>
        <taxon>Stenosarchaea group</taxon>
        <taxon>Halobacteria</taxon>
        <taxon>Halobacteriales</taxon>
        <taxon>Natronoarchaeaceae</taxon>
    </lineage>
</organism>
<evidence type="ECO:0000313" key="8">
    <source>
        <dbReference type="EMBL" id="GAA0662599.1"/>
    </source>
</evidence>
<feature type="transmembrane region" description="Helical" evidence="7">
    <location>
        <begin position="141"/>
        <end position="164"/>
    </location>
</feature>
<evidence type="ECO:0000256" key="3">
    <source>
        <dbReference type="ARBA" id="ARBA00022475"/>
    </source>
</evidence>
<evidence type="ECO:0000256" key="2">
    <source>
        <dbReference type="ARBA" id="ARBA00008929"/>
    </source>
</evidence>
<dbReference type="Pfam" id="PF03916">
    <property type="entry name" value="NrfD"/>
    <property type="match status" value="1"/>
</dbReference>
<dbReference type="RefSeq" id="WP_343772151.1">
    <property type="nucleotide sequence ID" value="NZ_BAAADV010000001.1"/>
</dbReference>
<reference evidence="8 9" key="1">
    <citation type="journal article" date="2019" name="Int. J. Syst. Evol. Microbiol.">
        <title>The Global Catalogue of Microorganisms (GCM) 10K type strain sequencing project: providing services to taxonomists for standard genome sequencing and annotation.</title>
        <authorList>
            <consortium name="The Broad Institute Genomics Platform"/>
            <consortium name="The Broad Institute Genome Sequencing Center for Infectious Disease"/>
            <person name="Wu L."/>
            <person name="Ma J."/>
        </authorList>
    </citation>
    <scope>NUCLEOTIDE SEQUENCE [LARGE SCALE GENOMIC DNA]</scope>
    <source>
        <strain evidence="8 9">JCM 16328</strain>
    </source>
</reference>
<keyword evidence="3" id="KW-1003">Cell membrane</keyword>
<dbReference type="GO" id="GO:0005886">
    <property type="term" value="C:plasma membrane"/>
    <property type="evidence" value="ECO:0007669"/>
    <property type="project" value="UniProtKB-SubCell"/>
</dbReference>
<keyword evidence="4 7" id="KW-0812">Transmembrane</keyword>
<dbReference type="EMBL" id="BAAADV010000001">
    <property type="protein sequence ID" value="GAA0662599.1"/>
    <property type="molecule type" value="Genomic_DNA"/>
</dbReference>
<feature type="transmembrane region" description="Helical" evidence="7">
    <location>
        <begin position="393"/>
        <end position="416"/>
    </location>
</feature>
<feature type="transmembrane region" description="Helical" evidence="7">
    <location>
        <begin position="101"/>
        <end position="121"/>
    </location>
</feature>
<keyword evidence="5 7" id="KW-1133">Transmembrane helix</keyword>
<feature type="transmembrane region" description="Helical" evidence="7">
    <location>
        <begin position="246"/>
        <end position="265"/>
    </location>
</feature>